<dbReference type="AlphaFoldDB" id="A0A6A4WCL0"/>
<feature type="region of interest" description="Disordered" evidence="6">
    <location>
        <begin position="97"/>
        <end position="120"/>
    </location>
</feature>
<evidence type="ECO:0000256" key="1">
    <source>
        <dbReference type="ARBA" id="ARBA00004167"/>
    </source>
</evidence>
<evidence type="ECO:0000256" key="3">
    <source>
        <dbReference type="ARBA" id="ARBA00022989"/>
    </source>
</evidence>
<dbReference type="PANTHER" id="PTHR21377">
    <property type="entry name" value="PROTEIN FAM210B, MITOCHONDRIAL"/>
    <property type="match status" value="1"/>
</dbReference>
<evidence type="ECO:0000313" key="9">
    <source>
        <dbReference type="EMBL" id="KAF0299661.1"/>
    </source>
</evidence>
<sequence>MAALTAGPARGAALALATVRQHPANGGLALRFCWRQLAVHNRTLHLCSVSALSARRPSAEPLVSLTATRWLPRGPISPLSSRLSVFEMASAGARPLATSSSHHVRKTSSLTDKGDDPPPEKPSIFKRFKQMYKDYWYVLVPVHLATSAVWFGSFYYASKSGIDVAGILESWGFSQTITDKLRNSAAGHIAVAYALYKLATPARYTVTLGGTTYSIKFLSERGYIKPVPSRQEMRDMYQDRREEFREQSREWREKYMERRREWREKFQERRKHGWRKK</sequence>
<dbReference type="OrthoDB" id="5874039at2759"/>
<evidence type="ECO:0000256" key="2">
    <source>
        <dbReference type="ARBA" id="ARBA00022692"/>
    </source>
</evidence>
<feature type="transmembrane region" description="Helical" evidence="7">
    <location>
        <begin position="135"/>
        <end position="157"/>
    </location>
</feature>
<gene>
    <name evidence="9" type="primary">FAM210A_1</name>
    <name evidence="9" type="ORF">FJT64_027663</name>
</gene>
<evidence type="ECO:0000256" key="6">
    <source>
        <dbReference type="SAM" id="MobiDB-lite"/>
    </source>
</evidence>
<evidence type="ECO:0000259" key="8">
    <source>
        <dbReference type="Pfam" id="PF06916"/>
    </source>
</evidence>
<dbReference type="GO" id="GO:0016020">
    <property type="term" value="C:membrane"/>
    <property type="evidence" value="ECO:0007669"/>
    <property type="project" value="UniProtKB-SubCell"/>
</dbReference>
<feature type="compositionally biased region" description="Polar residues" evidence="6">
    <location>
        <begin position="97"/>
        <end position="111"/>
    </location>
</feature>
<organism evidence="9 10">
    <name type="scientific">Amphibalanus amphitrite</name>
    <name type="common">Striped barnacle</name>
    <name type="synonym">Balanus amphitrite</name>
    <dbReference type="NCBI Taxonomy" id="1232801"/>
    <lineage>
        <taxon>Eukaryota</taxon>
        <taxon>Metazoa</taxon>
        <taxon>Ecdysozoa</taxon>
        <taxon>Arthropoda</taxon>
        <taxon>Crustacea</taxon>
        <taxon>Multicrustacea</taxon>
        <taxon>Cirripedia</taxon>
        <taxon>Thoracica</taxon>
        <taxon>Thoracicalcarea</taxon>
        <taxon>Balanomorpha</taxon>
        <taxon>Balanoidea</taxon>
        <taxon>Balanidae</taxon>
        <taxon>Amphibalaninae</taxon>
        <taxon>Amphibalanus</taxon>
    </lineage>
</organism>
<dbReference type="PANTHER" id="PTHR21377:SF1">
    <property type="entry name" value="PROTEIN FAM210A"/>
    <property type="match status" value="1"/>
</dbReference>
<evidence type="ECO:0000256" key="7">
    <source>
        <dbReference type="SAM" id="Phobius"/>
    </source>
</evidence>
<dbReference type="Pfam" id="PF06916">
    <property type="entry name" value="FAM210A-B_dom"/>
    <property type="match status" value="1"/>
</dbReference>
<keyword evidence="3 7" id="KW-1133">Transmembrane helix</keyword>
<comment type="caution">
    <text evidence="9">The sequence shown here is derived from an EMBL/GenBank/DDBJ whole genome shotgun (WGS) entry which is preliminary data.</text>
</comment>
<keyword evidence="2 7" id="KW-0812">Transmembrane</keyword>
<evidence type="ECO:0000256" key="4">
    <source>
        <dbReference type="ARBA" id="ARBA00023054"/>
    </source>
</evidence>
<reference evidence="9 10" key="1">
    <citation type="submission" date="2019-07" db="EMBL/GenBank/DDBJ databases">
        <title>Draft genome assembly of a fouling barnacle, Amphibalanus amphitrite (Darwin, 1854): The first reference genome for Thecostraca.</title>
        <authorList>
            <person name="Kim W."/>
        </authorList>
    </citation>
    <scope>NUCLEOTIDE SEQUENCE [LARGE SCALE GENOMIC DNA]</scope>
    <source>
        <strain evidence="9">SNU_AA5</strain>
        <tissue evidence="9">Soma without cirri and trophi</tissue>
    </source>
</reference>
<keyword evidence="5 7" id="KW-0472">Membrane</keyword>
<name>A0A6A4WCL0_AMPAM</name>
<dbReference type="Proteomes" id="UP000440578">
    <property type="component" value="Unassembled WGS sequence"/>
</dbReference>
<dbReference type="EMBL" id="VIIS01001343">
    <property type="protein sequence ID" value="KAF0299662.1"/>
    <property type="molecule type" value="Genomic_DNA"/>
</dbReference>
<dbReference type="EMBL" id="VIIS01001343">
    <property type="protein sequence ID" value="KAF0299661.1"/>
    <property type="molecule type" value="Genomic_DNA"/>
</dbReference>
<comment type="subcellular location">
    <subcellularLocation>
        <location evidence="1">Membrane</location>
        <topology evidence="1">Single-pass membrane protein</topology>
    </subcellularLocation>
</comment>
<proteinExistence type="predicted"/>
<dbReference type="InterPro" id="IPR009688">
    <property type="entry name" value="FAM210A/B-like_dom"/>
</dbReference>
<dbReference type="InterPro" id="IPR045866">
    <property type="entry name" value="FAM210A/B-like"/>
</dbReference>
<dbReference type="GO" id="GO:0005739">
    <property type="term" value="C:mitochondrion"/>
    <property type="evidence" value="ECO:0007669"/>
    <property type="project" value="TreeGrafter"/>
</dbReference>
<evidence type="ECO:0000313" key="10">
    <source>
        <dbReference type="Proteomes" id="UP000440578"/>
    </source>
</evidence>
<evidence type="ECO:0000256" key="5">
    <source>
        <dbReference type="ARBA" id="ARBA00023136"/>
    </source>
</evidence>
<keyword evidence="4" id="KW-0175">Coiled coil</keyword>
<accession>A0A6A4WCL0</accession>
<protein>
    <submittedName>
        <fullName evidence="9">Protein FAM210A</fullName>
    </submittedName>
</protein>
<keyword evidence="10" id="KW-1185">Reference proteome</keyword>
<feature type="domain" description="DUF1279" evidence="8">
    <location>
        <begin position="127"/>
        <end position="212"/>
    </location>
</feature>